<name>F8P2J0_SERL9</name>
<accession>F8P2J0</accession>
<evidence type="ECO:0000313" key="1">
    <source>
        <dbReference type="EMBL" id="EGO22375.1"/>
    </source>
</evidence>
<reference evidence="1" key="1">
    <citation type="submission" date="2011-04" db="EMBL/GenBank/DDBJ databases">
        <title>Evolution of plant cell wall degrading machinery underlies the functional diversity of forest fungi.</title>
        <authorList>
            <consortium name="US DOE Joint Genome Institute (JGI-PGF)"/>
            <person name="Eastwood D.C."/>
            <person name="Floudas D."/>
            <person name="Binder M."/>
            <person name="Majcherczyk A."/>
            <person name="Schneider P."/>
            <person name="Aerts A."/>
            <person name="Asiegbu F.O."/>
            <person name="Baker S.E."/>
            <person name="Barry K."/>
            <person name="Bendiksby M."/>
            <person name="Blumentritt M."/>
            <person name="Coutinho P.M."/>
            <person name="Cullen D."/>
            <person name="Cullen D."/>
            <person name="Gathman A."/>
            <person name="Goodell B."/>
            <person name="Henrissat B."/>
            <person name="Ihrmark K."/>
            <person name="Kauserud H."/>
            <person name="Kohler A."/>
            <person name="LaButti K."/>
            <person name="Lapidus A."/>
            <person name="Lavin J.L."/>
            <person name="Lee Y.-H."/>
            <person name="Lindquist E."/>
            <person name="Lilly W."/>
            <person name="Lucas S."/>
            <person name="Morin E."/>
            <person name="Murat C."/>
            <person name="Oguiza J.A."/>
            <person name="Park J."/>
            <person name="Pisabarro A.G."/>
            <person name="Riley R."/>
            <person name="Rosling A."/>
            <person name="Salamov A."/>
            <person name="Schmidt O."/>
            <person name="Schmutz J."/>
            <person name="Skrede I."/>
            <person name="Stenlid J."/>
            <person name="Wiebenga A."/>
            <person name="Xie X."/>
            <person name="Kues U."/>
            <person name="Hibbett D.S."/>
            <person name="Hoffmeister D."/>
            <person name="Hogberg N."/>
            <person name="Martin F."/>
            <person name="Grigoriev I.V."/>
            <person name="Watkinson S.C."/>
        </authorList>
    </citation>
    <scope>NUCLEOTIDE SEQUENCE</scope>
    <source>
        <strain evidence="1">S7.9</strain>
    </source>
</reference>
<dbReference type="HOGENOM" id="CLU_2147390_0_0_1"/>
<dbReference type="GeneID" id="18820246"/>
<sequence length="112" mass="13072">MCRAHHPPFISAPYLILRARRSCSLCLLRVGMIPWPAKCIRRFQGHFKPARRDVVCAFSSPEVVHFLCSYSHIQSEGNEKAHEATKEEIRDALNKSDLHRRFLDKIYDFVFT</sequence>
<dbReference type="EMBL" id="GL945437">
    <property type="protein sequence ID" value="EGO22375.1"/>
    <property type="molecule type" value="Genomic_DNA"/>
</dbReference>
<protein>
    <submittedName>
        <fullName evidence="1">Uncharacterized protein</fullName>
    </submittedName>
</protein>
<proteinExistence type="predicted"/>
<dbReference type="AlphaFoldDB" id="F8P2J0"/>
<dbReference type="Proteomes" id="UP000008064">
    <property type="component" value="Unassembled WGS sequence"/>
</dbReference>
<dbReference type="RefSeq" id="XP_007320913.1">
    <property type="nucleotide sequence ID" value="XM_007320851.1"/>
</dbReference>
<dbReference type="KEGG" id="sla:SERLADRAFT_473111"/>
<organism>
    <name type="scientific">Serpula lacrymans var. lacrymans (strain S7.9)</name>
    <name type="common">Dry rot fungus</name>
    <dbReference type="NCBI Taxonomy" id="578457"/>
    <lineage>
        <taxon>Eukaryota</taxon>
        <taxon>Fungi</taxon>
        <taxon>Dikarya</taxon>
        <taxon>Basidiomycota</taxon>
        <taxon>Agaricomycotina</taxon>
        <taxon>Agaricomycetes</taxon>
        <taxon>Agaricomycetidae</taxon>
        <taxon>Boletales</taxon>
        <taxon>Coniophorineae</taxon>
        <taxon>Serpulaceae</taxon>
        <taxon>Serpula</taxon>
    </lineage>
</organism>
<gene>
    <name evidence="1" type="ORF">SERLADRAFT_473111</name>
</gene>